<dbReference type="InterPro" id="IPR038765">
    <property type="entry name" value="Papain-like_cys_pep_sf"/>
</dbReference>
<organism evidence="2 3">
    <name type="scientific">Pseudomonas schmalbachii</name>
    <dbReference type="NCBI Taxonomy" id="2816993"/>
    <lineage>
        <taxon>Bacteria</taxon>
        <taxon>Pseudomonadati</taxon>
        <taxon>Pseudomonadota</taxon>
        <taxon>Gammaproteobacteria</taxon>
        <taxon>Pseudomonadales</taxon>
        <taxon>Pseudomonadaceae</taxon>
        <taxon>Pseudomonas</taxon>
    </lineage>
</organism>
<name>A0ABS3TUH8_9PSED</name>
<keyword evidence="3" id="KW-1185">Reference proteome</keyword>
<evidence type="ECO:0000256" key="1">
    <source>
        <dbReference type="SAM" id="SignalP"/>
    </source>
</evidence>
<evidence type="ECO:0008006" key="4">
    <source>
        <dbReference type="Google" id="ProtNLM"/>
    </source>
</evidence>
<evidence type="ECO:0000313" key="3">
    <source>
        <dbReference type="Proteomes" id="UP000669060"/>
    </source>
</evidence>
<dbReference type="Proteomes" id="UP000669060">
    <property type="component" value="Unassembled WGS sequence"/>
</dbReference>
<protein>
    <recommendedName>
        <fullName evidence="4">Peptidase C1A papain C-terminal domain-containing protein</fullName>
    </recommendedName>
</protein>
<dbReference type="SUPFAM" id="SSF54001">
    <property type="entry name" value="Cysteine proteinases"/>
    <property type="match status" value="1"/>
</dbReference>
<dbReference type="Gene3D" id="3.90.70.10">
    <property type="entry name" value="Cysteine proteinases"/>
    <property type="match status" value="1"/>
</dbReference>
<sequence length="373" mass="41528">MSMARGLVLLLICAPLAQEAHAEGTFELIPREYRARPDSILQIDNMPRVRSQGGLGFCYSFVAATLIDEANCSARNVANCAAVPDSEKASVLDLARFGRKPADDADRAQRISYSGLRYGGSPEESLYNGAIRTNAIVRESCAPFERLTSDIQSRRIATILDIRNISAIERAYRRIQPMVARCGNCAAVAIDHAIHEIRRRYDLAVSDRELAAAFAQDSYSKFLDRLLIPQVCRTSDNFMRLVGGWRIANYPDRLDGKSEYYRLLAKIRAVLASKRPLGINFCAEDDLRATSMKSCGKISVNGRASGYGHTAVITGYRLVCTKEGRCRDSLQIVNSWGASWQADNDDGWIGARPLLDRTFYEPEAIFWLEPTAR</sequence>
<gene>
    <name evidence="2" type="ORF">JFY56_19025</name>
</gene>
<feature type="signal peptide" evidence="1">
    <location>
        <begin position="1"/>
        <end position="22"/>
    </location>
</feature>
<evidence type="ECO:0000313" key="2">
    <source>
        <dbReference type="EMBL" id="MBO3277315.1"/>
    </source>
</evidence>
<reference evidence="2 3" key="1">
    <citation type="submission" date="2020-12" db="EMBL/GenBank/DDBJ databases">
        <title>Pseudomonas schmalbachii sp. nov. isolated from millipede gut.</title>
        <authorList>
            <person name="Shelomi M."/>
        </authorList>
    </citation>
    <scope>NUCLEOTIDE SEQUENCE [LARGE SCALE GENOMIC DNA]</scope>
    <source>
        <strain evidence="2 3">Milli4</strain>
    </source>
</reference>
<accession>A0ABS3TUH8</accession>
<proteinExistence type="predicted"/>
<comment type="caution">
    <text evidence="2">The sequence shown here is derived from an EMBL/GenBank/DDBJ whole genome shotgun (WGS) entry which is preliminary data.</text>
</comment>
<dbReference type="EMBL" id="JAELYA010000007">
    <property type="protein sequence ID" value="MBO3277315.1"/>
    <property type="molecule type" value="Genomic_DNA"/>
</dbReference>
<feature type="chain" id="PRO_5047251182" description="Peptidase C1A papain C-terminal domain-containing protein" evidence="1">
    <location>
        <begin position="23"/>
        <end position="373"/>
    </location>
</feature>
<dbReference type="RefSeq" id="WP_208315599.1">
    <property type="nucleotide sequence ID" value="NZ_JAELYA010000007.1"/>
</dbReference>
<keyword evidence="1" id="KW-0732">Signal</keyword>